<dbReference type="Proteomes" id="UP000035159">
    <property type="component" value="Chromosome"/>
</dbReference>
<evidence type="ECO:0000313" key="2">
    <source>
        <dbReference type="Proteomes" id="UP000035159"/>
    </source>
</evidence>
<dbReference type="EMBL" id="CP011232">
    <property type="protein sequence ID" value="AKI96592.1"/>
    <property type="molecule type" value="Genomic_DNA"/>
</dbReference>
<reference evidence="1 2" key="1">
    <citation type="submission" date="2015-04" db="EMBL/GenBank/DDBJ databases">
        <title>Complete Genome Sequence of Kosmotoga pacifica SLHLJ1.</title>
        <authorList>
            <person name="Jiang L.J."/>
            <person name="Shao Z.Z."/>
            <person name="Jebbar M."/>
        </authorList>
    </citation>
    <scope>NUCLEOTIDE SEQUENCE [LARGE SCALE GENOMIC DNA]</scope>
    <source>
        <strain evidence="1 2">SLHLJ1</strain>
    </source>
</reference>
<keyword evidence="2" id="KW-1185">Reference proteome</keyword>
<protein>
    <submittedName>
        <fullName evidence="1">Uncharacterized protein</fullName>
    </submittedName>
</protein>
<sequence>MRKLIFLLLLLLIVGGCLRIPEYVSNLEWSREGLSWQSEKVLASWKVELLQNNKIIASVETTETHVSWSIEPGIYVLFIDGWNNEPDGNWQYRNYYQGIIVVK</sequence>
<proteinExistence type="predicted"/>
<gene>
    <name evidence="1" type="ORF">IX53_00760</name>
</gene>
<evidence type="ECO:0000313" key="1">
    <source>
        <dbReference type="EMBL" id="AKI96592.1"/>
    </source>
</evidence>
<dbReference type="RefSeq" id="WP_047753727.1">
    <property type="nucleotide sequence ID" value="NZ_CAJUHA010000002.1"/>
</dbReference>
<dbReference type="PATRIC" id="fig|1330330.3.peg.144"/>
<dbReference type="STRING" id="1330330.IX53_00760"/>
<accession>A0A0G2Z4W4</accession>
<dbReference type="PROSITE" id="PS51257">
    <property type="entry name" value="PROKAR_LIPOPROTEIN"/>
    <property type="match status" value="1"/>
</dbReference>
<dbReference type="AlphaFoldDB" id="A0A0G2Z4W4"/>
<organism evidence="1 2">
    <name type="scientific">Kosmotoga pacifica</name>
    <dbReference type="NCBI Taxonomy" id="1330330"/>
    <lineage>
        <taxon>Bacteria</taxon>
        <taxon>Thermotogati</taxon>
        <taxon>Thermotogota</taxon>
        <taxon>Thermotogae</taxon>
        <taxon>Kosmotogales</taxon>
        <taxon>Kosmotogaceae</taxon>
        <taxon>Kosmotoga</taxon>
    </lineage>
</organism>
<name>A0A0G2Z4W4_9BACT</name>
<dbReference type="KEGG" id="kpf:IX53_00760"/>